<dbReference type="InterPro" id="IPR046335">
    <property type="entry name" value="LacI/GalR-like_sensor"/>
</dbReference>
<dbReference type="Pfam" id="PF00356">
    <property type="entry name" value="LacI"/>
    <property type="match status" value="1"/>
</dbReference>
<organism evidence="5 6">
    <name type="scientific">Flavihumibacter petaseus NBRC 106054</name>
    <dbReference type="NCBI Taxonomy" id="1220578"/>
    <lineage>
        <taxon>Bacteria</taxon>
        <taxon>Pseudomonadati</taxon>
        <taxon>Bacteroidota</taxon>
        <taxon>Chitinophagia</taxon>
        <taxon>Chitinophagales</taxon>
        <taxon>Chitinophagaceae</taxon>
        <taxon>Flavihumibacter</taxon>
    </lineage>
</organism>
<dbReference type="Gene3D" id="1.10.260.40">
    <property type="entry name" value="lambda repressor-like DNA-binding domains"/>
    <property type="match status" value="1"/>
</dbReference>
<proteinExistence type="predicted"/>
<evidence type="ECO:0000256" key="2">
    <source>
        <dbReference type="ARBA" id="ARBA00023125"/>
    </source>
</evidence>
<dbReference type="PROSITE" id="PS50932">
    <property type="entry name" value="HTH_LACI_2"/>
    <property type="match status" value="1"/>
</dbReference>
<dbReference type="SUPFAM" id="SSF53822">
    <property type="entry name" value="Periplasmic binding protein-like I"/>
    <property type="match status" value="1"/>
</dbReference>
<dbReference type="Pfam" id="PF13377">
    <property type="entry name" value="Peripla_BP_3"/>
    <property type="match status" value="1"/>
</dbReference>
<dbReference type="GO" id="GO:0000976">
    <property type="term" value="F:transcription cis-regulatory region binding"/>
    <property type="evidence" value="ECO:0007669"/>
    <property type="project" value="TreeGrafter"/>
</dbReference>
<dbReference type="STRING" id="1220578.FPE01S_01_06030"/>
<feature type="domain" description="HTH lacI-type" evidence="4">
    <location>
        <begin position="4"/>
        <end position="60"/>
    </location>
</feature>
<evidence type="ECO:0000313" key="6">
    <source>
        <dbReference type="Proteomes" id="UP000033121"/>
    </source>
</evidence>
<evidence type="ECO:0000256" key="3">
    <source>
        <dbReference type="ARBA" id="ARBA00023163"/>
    </source>
</evidence>
<accession>A0A0E9MVI0</accession>
<dbReference type="OrthoDB" id="9803256at2"/>
<protein>
    <submittedName>
        <fullName evidence="5">Putative LacI family transcriptional regulator</fullName>
    </submittedName>
</protein>
<dbReference type="PANTHER" id="PTHR30146">
    <property type="entry name" value="LACI-RELATED TRANSCRIPTIONAL REPRESSOR"/>
    <property type="match status" value="1"/>
</dbReference>
<evidence type="ECO:0000256" key="1">
    <source>
        <dbReference type="ARBA" id="ARBA00023015"/>
    </source>
</evidence>
<dbReference type="EMBL" id="BBWV01000001">
    <property type="protein sequence ID" value="GAO41589.1"/>
    <property type="molecule type" value="Genomic_DNA"/>
</dbReference>
<keyword evidence="2" id="KW-0238">DNA-binding</keyword>
<dbReference type="RefSeq" id="WP_046367427.1">
    <property type="nucleotide sequence ID" value="NZ_BBWV01000001.1"/>
</dbReference>
<dbReference type="PANTHER" id="PTHR30146:SF109">
    <property type="entry name" value="HTH-TYPE TRANSCRIPTIONAL REGULATOR GALS"/>
    <property type="match status" value="1"/>
</dbReference>
<gene>
    <name evidence="5" type="ORF">FPE01S_01_06030</name>
</gene>
<evidence type="ECO:0000259" key="4">
    <source>
        <dbReference type="PROSITE" id="PS50932"/>
    </source>
</evidence>
<dbReference type="SMART" id="SM00354">
    <property type="entry name" value="HTH_LACI"/>
    <property type="match status" value="1"/>
</dbReference>
<comment type="caution">
    <text evidence="5">The sequence shown here is derived from an EMBL/GenBank/DDBJ whole genome shotgun (WGS) entry which is preliminary data.</text>
</comment>
<evidence type="ECO:0000313" key="5">
    <source>
        <dbReference type="EMBL" id="GAO41589.1"/>
    </source>
</evidence>
<dbReference type="CDD" id="cd01392">
    <property type="entry name" value="HTH_LacI"/>
    <property type="match status" value="1"/>
</dbReference>
<dbReference type="InterPro" id="IPR028082">
    <property type="entry name" value="Peripla_BP_I"/>
</dbReference>
<dbReference type="GO" id="GO:0003700">
    <property type="term" value="F:DNA-binding transcription factor activity"/>
    <property type="evidence" value="ECO:0007669"/>
    <property type="project" value="TreeGrafter"/>
</dbReference>
<reference evidence="5 6" key="1">
    <citation type="submission" date="2015-04" db="EMBL/GenBank/DDBJ databases">
        <title>Whole genome shotgun sequence of Flavihumibacter petaseus NBRC 106054.</title>
        <authorList>
            <person name="Miyazawa S."/>
            <person name="Hosoyama A."/>
            <person name="Hashimoto M."/>
            <person name="Noguchi M."/>
            <person name="Tsuchikane K."/>
            <person name="Ohji S."/>
            <person name="Yamazoe A."/>
            <person name="Ichikawa N."/>
            <person name="Kimura A."/>
            <person name="Fujita N."/>
        </authorList>
    </citation>
    <scope>NUCLEOTIDE SEQUENCE [LARGE SCALE GENOMIC DNA]</scope>
    <source>
        <strain evidence="5 6">NBRC 106054</strain>
    </source>
</reference>
<keyword evidence="6" id="KW-1185">Reference proteome</keyword>
<dbReference type="SUPFAM" id="SSF47413">
    <property type="entry name" value="lambda repressor-like DNA-binding domains"/>
    <property type="match status" value="1"/>
</dbReference>
<name>A0A0E9MVI0_9BACT</name>
<dbReference type="CDD" id="cd19977">
    <property type="entry name" value="PBP1_EndR-like"/>
    <property type="match status" value="1"/>
</dbReference>
<keyword evidence="1" id="KW-0805">Transcription regulation</keyword>
<sequence length="334" mass="37380">MKRVSLKDIAESVGVSTALVSYVLNNKKEGRIGKAISEKIRETAKLMGYRTNQIARSLKTNKTLTIGLIVADISNPFSSSLARIIEDAADKYQYTVIFGSSDEKLSKFEKLIDTFLNRQVDGLIISPPDGAAAQISYLRQQQIPLVLLDRYFPEVPSNYVALDNHKASWDAVTYLVEKGRSRIGLINYRSELFHLNQRAQGYLDALRAKGITPLPEWQELLPLDAVPEGVPEAIDRLLHLPQPVDGLLFASNTLCATGLRHLNRLSLRVPDDLAIVTYDETESLDLFYAPLTYLRQPLPEMGRQAIDILLKAMENRQQTVQCQMEATLIPRASA</sequence>
<dbReference type="AlphaFoldDB" id="A0A0E9MVI0"/>
<keyword evidence="3" id="KW-0804">Transcription</keyword>
<dbReference type="InterPro" id="IPR000843">
    <property type="entry name" value="HTH_LacI"/>
</dbReference>
<dbReference type="InterPro" id="IPR010982">
    <property type="entry name" value="Lambda_DNA-bd_dom_sf"/>
</dbReference>
<dbReference type="Gene3D" id="3.40.50.2300">
    <property type="match status" value="2"/>
</dbReference>
<dbReference type="Proteomes" id="UP000033121">
    <property type="component" value="Unassembled WGS sequence"/>
</dbReference>